<dbReference type="AlphaFoldDB" id="A0A0V0I254"/>
<proteinExistence type="predicted"/>
<dbReference type="EMBL" id="GEDG01011963">
    <property type="protein sequence ID" value="JAP26690.1"/>
    <property type="molecule type" value="Transcribed_RNA"/>
</dbReference>
<keyword evidence="1" id="KW-0812">Transmembrane</keyword>
<accession>A0A0V0I254</accession>
<keyword evidence="1" id="KW-0472">Membrane</keyword>
<name>A0A0V0I254_SOLCH</name>
<sequence length="60" mass="6987">MPFFGFYFIWSIYLIINCSWCSFHVTVIKLRNVKQFLLGSCRPFSLSGSTYSFGCIISYP</sequence>
<organism evidence="2">
    <name type="scientific">Solanum chacoense</name>
    <name type="common">Chaco potato</name>
    <dbReference type="NCBI Taxonomy" id="4108"/>
    <lineage>
        <taxon>Eukaryota</taxon>
        <taxon>Viridiplantae</taxon>
        <taxon>Streptophyta</taxon>
        <taxon>Embryophyta</taxon>
        <taxon>Tracheophyta</taxon>
        <taxon>Spermatophyta</taxon>
        <taxon>Magnoliopsida</taxon>
        <taxon>eudicotyledons</taxon>
        <taxon>Gunneridae</taxon>
        <taxon>Pentapetalae</taxon>
        <taxon>asterids</taxon>
        <taxon>lamiids</taxon>
        <taxon>Solanales</taxon>
        <taxon>Solanaceae</taxon>
        <taxon>Solanoideae</taxon>
        <taxon>Solaneae</taxon>
        <taxon>Solanum</taxon>
    </lineage>
</organism>
<evidence type="ECO:0000313" key="2">
    <source>
        <dbReference type="EMBL" id="JAP26690.1"/>
    </source>
</evidence>
<keyword evidence="1" id="KW-1133">Transmembrane helix</keyword>
<evidence type="ECO:0000256" key="1">
    <source>
        <dbReference type="SAM" id="Phobius"/>
    </source>
</evidence>
<feature type="transmembrane region" description="Helical" evidence="1">
    <location>
        <begin position="6"/>
        <end position="28"/>
    </location>
</feature>
<reference evidence="2" key="1">
    <citation type="submission" date="2015-12" db="EMBL/GenBank/DDBJ databases">
        <title>Gene expression during late stages of embryo sac development: a critical building block for successful pollen-pistil interactions.</title>
        <authorList>
            <person name="Liu Y."/>
            <person name="Joly V."/>
            <person name="Sabar M."/>
            <person name="Matton D.P."/>
        </authorList>
    </citation>
    <scope>NUCLEOTIDE SEQUENCE</scope>
</reference>
<protein>
    <submittedName>
        <fullName evidence="2">Putative ovule protein</fullName>
    </submittedName>
</protein>